<protein>
    <submittedName>
        <fullName evidence="9">FlhC family transcriptional regulator</fullName>
    </submittedName>
</protein>
<keyword evidence="5" id="KW-0805">Transcription regulation</keyword>
<evidence type="ECO:0000313" key="10">
    <source>
        <dbReference type="Proteomes" id="UP001482231"/>
    </source>
</evidence>
<evidence type="ECO:0000256" key="7">
    <source>
        <dbReference type="ARBA" id="ARBA00023159"/>
    </source>
</evidence>
<keyword evidence="7" id="KW-0010">Activator</keyword>
<evidence type="ECO:0000256" key="5">
    <source>
        <dbReference type="ARBA" id="ARBA00023015"/>
    </source>
</evidence>
<dbReference type="Proteomes" id="UP001482231">
    <property type="component" value="Unassembled WGS sequence"/>
</dbReference>
<evidence type="ECO:0000256" key="2">
    <source>
        <dbReference type="ARBA" id="ARBA00022723"/>
    </source>
</evidence>
<dbReference type="Pfam" id="PF05280">
    <property type="entry name" value="FlhC"/>
    <property type="match status" value="1"/>
</dbReference>
<keyword evidence="4" id="KW-0862">Zinc</keyword>
<evidence type="ECO:0000313" key="9">
    <source>
        <dbReference type="EMBL" id="MEO1767673.1"/>
    </source>
</evidence>
<proteinExistence type="predicted"/>
<dbReference type="SUPFAM" id="SSF160930">
    <property type="entry name" value="FlhC-like"/>
    <property type="match status" value="1"/>
</dbReference>
<comment type="caution">
    <text evidence="9">The sequence shown here is derived from an EMBL/GenBank/DDBJ whole genome shotgun (WGS) entry which is preliminary data.</text>
</comment>
<keyword evidence="8" id="KW-0804">Transcription</keyword>
<accession>A0ABV0EJE8</accession>
<evidence type="ECO:0000256" key="3">
    <source>
        <dbReference type="ARBA" id="ARBA00022795"/>
    </source>
</evidence>
<keyword evidence="10" id="KW-1185">Reference proteome</keyword>
<evidence type="ECO:0000256" key="8">
    <source>
        <dbReference type="ARBA" id="ARBA00023163"/>
    </source>
</evidence>
<reference evidence="9 10" key="1">
    <citation type="submission" date="2024-02" db="EMBL/GenBank/DDBJ databases">
        <title>New thermophilic sulfur-oxidizing bacteria from a hot springs of the Uzon caldera (Kamchatka, Russia).</title>
        <authorList>
            <person name="Dukat A.M."/>
            <person name="Elcheninov A.G."/>
            <person name="Frolov E.N."/>
        </authorList>
    </citation>
    <scope>NUCLEOTIDE SEQUENCE [LARGE SCALE GENOMIC DNA]</scope>
    <source>
        <strain evidence="9 10">AK1</strain>
    </source>
</reference>
<keyword evidence="6" id="KW-0238">DNA-binding</keyword>
<evidence type="ECO:0000256" key="6">
    <source>
        <dbReference type="ARBA" id="ARBA00023125"/>
    </source>
</evidence>
<evidence type="ECO:0000256" key="4">
    <source>
        <dbReference type="ARBA" id="ARBA00022833"/>
    </source>
</evidence>
<dbReference type="RefSeq" id="WP_347308785.1">
    <property type="nucleotide sequence ID" value="NZ_JBAJEX010000009.1"/>
</dbReference>
<gene>
    <name evidence="9" type="ORF">V6E02_10670</name>
</gene>
<keyword evidence="1" id="KW-0963">Cytoplasm</keyword>
<sequence>MVELAELENLQLAHALIRAGLRLSIVRGMAGIGTRTLRQWWKDVHGVRPPNGKLPESVLSYIKDKDSASRLSAFVALHRRLHGSELTPESFLTTWREFQRICGPIDINAAYFAVRDVKVGIVAFPRCDQCNAGFIYDAGSRHTDRCPFCDTRVLAD</sequence>
<evidence type="ECO:0000256" key="1">
    <source>
        <dbReference type="ARBA" id="ARBA00022490"/>
    </source>
</evidence>
<keyword evidence="3" id="KW-1005">Bacterial flagellum biogenesis</keyword>
<dbReference type="EMBL" id="JBAJEX010000009">
    <property type="protein sequence ID" value="MEO1767673.1"/>
    <property type="molecule type" value="Genomic_DNA"/>
</dbReference>
<organism evidence="9 10">
    <name type="scientific">Thiobacter aerophilum</name>
    <dbReference type="NCBI Taxonomy" id="3121275"/>
    <lineage>
        <taxon>Bacteria</taxon>
        <taxon>Pseudomonadati</taxon>
        <taxon>Pseudomonadota</taxon>
        <taxon>Betaproteobacteria</taxon>
        <taxon>Burkholderiales</taxon>
        <taxon>Thiobacteraceae</taxon>
        <taxon>Thiobacter</taxon>
    </lineage>
</organism>
<name>A0ABV0EJE8_9BURK</name>
<dbReference type="InterPro" id="IPR007944">
    <property type="entry name" value="FlhC"/>
</dbReference>
<keyword evidence="2" id="KW-0479">Metal-binding</keyword>